<keyword evidence="4" id="KW-0808">Transferase</keyword>
<keyword evidence="4" id="KW-0418">Kinase</keyword>
<name>A0A2S4KTY5_9HYPO</name>
<protein>
    <submittedName>
        <fullName evidence="4">Protein kinase-like domain protein</fullName>
    </submittedName>
</protein>
<dbReference type="STRING" id="94208.A0A2S4KTY5"/>
<evidence type="ECO:0000256" key="2">
    <source>
        <dbReference type="ARBA" id="ARBA00022840"/>
    </source>
</evidence>
<keyword evidence="2" id="KW-0067">ATP-binding</keyword>
<keyword evidence="5" id="KW-1185">Reference proteome</keyword>
<dbReference type="SMART" id="SM00220">
    <property type="entry name" value="S_TKc"/>
    <property type="match status" value="1"/>
</dbReference>
<gene>
    <name evidence="4" type="ORF">TPAR_06161</name>
</gene>
<dbReference type="GO" id="GO:0004674">
    <property type="term" value="F:protein serine/threonine kinase activity"/>
    <property type="evidence" value="ECO:0007669"/>
    <property type="project" value="TreeGrafter"/>
</dbReference>
<dbReference type="OrthoDB" id="2304351at2759"/>
<reference evidence="4 5" key="1">
    <citation type="submission" date="2018-01" db="EMBL/GenBank/DDBJ databases">
        <title>Harnessing the power of phylogenomics to disentangle the directionality and signatures of interkingdom host jumping in the parasitic fungal genus Tolypocladium.</title>
        <authorList>
            <person name="Quandt C.A."/>
            <person name="Patterson W."/>
            <person name="Spatafora J.W."/>
        </authorList>
    </citation>
    <scope>NUCLEOTIDE SEQUENCE [LARGE SCALE GENOMIC DNA]</scope>
    <source>
        <strain evidence="4 5">NRBC 100945</strain>
    </source>
</reference>
<dbReference type="PANTHER" id="PTHR24346:SF30">
    <property type="entry name" value="MATERNAL EMBRYONIC LEUCINE ZIPPER KINASE"/>
    <property type="match status" value="1"/>
</dbReference>
<dbReference type="GO" id="GO:0005524">
    <property type="term" value="F:ATP binding"/>
    <property type="evidence" value="ECO:0007669"/>
    <property type="project" value="UniProtKB-KW"/>
</dbReference>
<evidence type="ECO:0000313" key="4">
    <source>
        <dbReference type="EMBL" id="POR33638.1"/>
    </source>
</evidence>
<keyword evidence="1" id="KW-0547">Nucleotide-binding</keyword>
<comment type="caution">
    <text evidence="4">The sequence shown here is derived from an EMBL/GenBank/DDBJ whole genome shotgun (WGS) entry which is preliminary data.</text>
</comment>
<dbReference type="SUPFAM" id="SSF56112">
    <property type="entry name" value="Protein kinase-like (PK-like)"/>
    <property type="match status" value="1"/>
</dbReference>
<feature type="non-terminal residue" evidence="4">
    <location>
        <position position="1"/>
    </location>
</feature>
<dbReference type="PROSITE" id="PS50011">
    <property type="entry name" value="PROTEIN_KINASE_DOM"/>
    <property type="match status" value="1"/>
</dbReference>
<dbReference type="Gene3D" id="1.10.510.10">
    <property type="entry name" value="Transferase(Phosphotransferase) domain 1"/>
    <property type="match status" value="2"/>
</dbReference>
<organism evidence="4 5">
    <name type="scientific">Tolypocladium paradoxum</name>
    <dbReference type="NCBI Taxonomy" id="94208"/>
    <lineage>
        <taxon>Eukaryota</taxon>
        <taxon>Fungi</taxon>
        <taxon>Dikarya</taxon>
        <taxon>Ascomycota</taxon>
        <taxon>Pezizomycotina</taxon>
        <taxon>Sordariomycetes</taxon>
        <taxon>Hypocreomycetidae</taxon>
        <taxon>Hypocreales</taxon>
        <taxon>Ophiocordycipitaceae</taxon>
        <taxon>Tolypocladium</taxon>
    </lineage>
</organism>
<dbReference type="GO" id="GO:0035556">
    <property type="term" value="P:intracellular signal transduction"/>
    <property type="evidence" value="ECO:0007669"/>
    <property type="project" value="TreeGrafter"/>
</dbReference>
<dbReference type="InterPro" id="IPR000719">
    <property type="entry name" value="Prot_kinase_dom"/>
</dbReference>
<sequence length="422" mass="48550">SLASSKSPSLAHCTFRITPCAAVSASALAISCHIHATMNKAASYVGKFHLMDQYKTFTHGGNYWRDNYRLNYWEDCMQPVVYRNNIYCGYRLLRRLGDWCWLTQDPKTLDYLTVKFLSRGRDNDLKMSFFLRQYCSSPLVSTIKDYFTIPHHLARTASKYRNISFNAIVYETTGTDLRRESSTGEPSSDIPLSMERRERCIQQVVQAVAELHRIGVVHGDLHPGNVALPPPTREHIQQFLAKPPLEHEVIRKDGEPTPAHLPQRVTEPENIGYGDGDIKLLDFGYAFRPVHGVGYTRDAFAPGTPPAPEYIGTDKKMSQPFKAESWYLGQLIYFILVDGWPIFSRHLGYNDEDLREEYDYCLANLESGQDESMNELPEELKLHFTPYILALLDRDPDRRLSIEDLSKDERFMRKRPKINRTS</sequence>
<evidence type="ECO:0000256" key="1">
    <source>
        <dbReference type="ARBA" id="ARBA00022741"/>
    </source>
</evidence>
<dbReference type="GO" id="GO:0005737">
    <property type="term" value="C:cytoplasm"/>
    <property type="evidence" value="ECO:0007669"/>
    <property type="project" value="TreeGrafter"/>
</dbReference>
<dbReference type="AlphaFoldDB" id="A0A2S4KTY5"/>
<proteinExistence type="predicted"/>
<dbReference type="EMBL" id="PKSG01000669">
    <property type="protein sequence ID" value="POR33638.1"/>
    <property type="molecule type" value="Genomic_DNA"/>
</dbReference>
<feature type="domain" description="Protein kinase" evidence="3">
    <location>
        <begin position="90"/>
        <end position="412"/>
    </location>
</feature>
<evidence type="ECO:0000313" key="5">
    <source>
        <dbReference type="Proteomes" id="UP000237481"/>
    </source>
</evidence>
<dbReference type="InterPro" id="IPR011009">
    <property type="entry name" value="Kinase-like_dom_sf"/>
</dbReference>
<evidence type="ECO:0000259" key="3">
    <source>
        <dbReference type="PROSITE" id="PS50011"/>
    </source>
</evidence>
<dbReference type="Proteomes" id="UP000237481">
    <property type="component" value="Unassembled WGS sequence"/>
</dbReference>
<accession>A0A2S4KTY5</accession>
<dbReference type="PANTHER" id="PTHR24346">
    <property type="entry name" value="MAP/MICROTUBULE AFFINITY-REGULATING KINASE"/>
    <property type="match status" value="1"/>
</dbReference>